<dbReference type="InterPro" id="IPR005312">
    <property type="entry name" value="DUF1759"/>
</dbReference>
<proteinExistence type="predicted"/>
<dbReference type="Proteomes" id="UP000092462">
    <property type="component" value="Unassembled WGS sequence"/>
</dbReference>
<dbReference type="VEuPathDB" id="VectorBase:PPAPM1_003713"/>
<dbReference type="PANTHER" id="PTHR47331:SF4">
    <property type="entry name" value="PEPTIDASE S1 DOMAIN-CONTAINING PROTEIN"/>
    <property type="match status" value="1"/>
</dbReference>
<evidence type="ECO:0000313" key="2">
    <source>
        <dbReference type="Proteomes" id="UP000092462"/>
    </source>
</evidence>
<dbReference type="VEuPathDB" id="VectorBase:PPAI007634"/>
<dbReference type="AlphaFoldDB" id="A0A1B0DHK0"/>
<dbReference type="EMBL" id="AJVK01061233">
    <property type="status" value="NOT_ANNOTATED_CDS"/>
    <property type="molecule type" value="Genomic_DNA"/>
</dbReference>
<accession>A0A1B0DHK0</accession>
<sequence>YITRIEQFISECNESSDDQIEIKEIAQAYSKIQEYESQFITIHRNLSKDMSEKDMLSEKSEHEGIMKRIHSAKADLLKIYTDVCPLHGAPSDITLALNDKVEDLPMPTPHPSGSILKQSKLTGTTLRNTDNQILGNVQGAYGGNIFSENRSFTQDQAPSSQYPGSNTSSLEAALSMLINHQMRAEDRNQELFRQLGTAISAIPTATTQQEPHSNKLPTLDVPKFSGDRTQWSHFKGMFRSIVHDNRRLSRIQKLQYLMSYLTGNALKLVENTPLSDHGYESAWRLLQKHFDDGFTVVHCEIERFCKIPAITTPNVPSFTTLYATTVSVLDSLDGQNATSRDPWVIYLLLSKLDSETKALWSREVSALTPTLDKFLDFLSARLKSLEMCQTTPSSDYDKTTTKIASSKPVRPRLSLAAVTGESSPTPCFACQETDHRLFRCPKFLGMSPSDRLNISFPVNEGAQLVHMFESLGAV</sequence>
<name>A0A1B0DHK0_PHLPP</name>
<dbReference type="EnsemblMetazoa" id="PPAI007634-RA">
    <property type="protein sequence ID" value="PPAI007634-PA"/>
    <property type="gene ID" value="PPAI007634"/>
</dbReference>
<evidence type="ECO:0000313" key="1">
    <source>
        <dbReference type="EnsemblMetazoa" id="PPAI007634-PA"/>
    </source>
</evidence>
<dbReference type="PANTHER" id="PTHR47331">
    <property type="entry name" value="PHD-TYPE DOMAIN-CONTAINING PROTEIN"/>
    <property type="match status" value="1"/>
</dbReference>
<organism evidence="1 2">
    <name type="scientific">Phlebotomus papatasi</name>
    <name type="common">Sandfly</name>
    <dbReference type="NCBI Taxonomy" id="29031"/>
    <lineage>
        <taxon>Eukaryota</taxon>
        <taxon>Metazoa</taxon>
        <taxon>Ecdysozoa</taxon>
        <taxon>Arthropoda</taxon>
        <taxon>Hexapoda</taxon>
        <taxon>Insecta</taxon>
        <taxon>Pterygota</taxon>
        <taxon>Neoptera</taxon>
        <taxon>Endopterygota</taxon>
        <taxon>Diptera</taxon>
        <taxon>Nematocera</taxon>
        <taxon>Psychodoidea</taxon>
        <taxon>Psychodidae</taxon>
        <taxon>Phlebotomus</taxon>
        <taxon>Phlebotomus</taxon>
    </lineage>
</organism>
<dbReference type="Pfam" id="PF03564">
    <property type="entry name" value="DUF1759"/>
    <property type="match status" value="1"/>
</dbReference>
<reference evidence="1" key="1">
    <citation type="submission" date="2022-08" db="UniProtKB">
        <authorList>
            <consortium name="EnsemblMetazoa"/>
        </authorList>
    </citation>
    <scope>IDENTIFICATION</scope>
    <source>
        <strain evidence="1">Israel</strain>
    </source>
</reference>
<protein>
    <submittedName>
        <fullName evidence="1">Uncharacterized protein</fullName>
    </submittedName>
</protein>
<keyword evidence="2" id="KW-1185">Reference proteome</keyword>